<dbReference type="Gene3D" id="3.40.225.10">
    <property type="entry name" value="Class II aldolase/adducin N-terminal domain"/>
    <property type="match status" value="1"/>
</dbReference>
<evidence type="ECO:0000256" key="1">
    <source>
        <dbReference type="ARBA" id="ARBA00022723"/>
    </source>
</evidence>
<feature type="domain" description="Class II aldolase/adducin N-terminal" evidence="3">
    <location>
        <begin position="11"/>
        <end position="210"/>
    </location>
</feature>
<dbReference type="EMBL" id="MU853767">
    <property type="protein sequence ID" value="KAK3943286.1"/>
    <property type="molecule type" value="Genomic_DNA"/>
</dbReference>
<comment type="caution">
    <text evidence="4">The sequence shown here is derived from an EMBL/GenBank/DDBJ whole genome shotgun (WGS) entry which is preliminary data.</text>
</comment>
<dbReference type="SUPFAM" id="SSF53639">
    <property type="entry name" value="AraD/HMP-PK domain-like"/>
    <property type="match status" value="1"/>
</dbReference>
<keyword evidence="2" id="KW-0456">Lyase</keyword>
<evidence type="ECO:0000313" key="4">
    <source>
        <dbReference type="EMBL" id="KAK3943286.1"/>
    </source>
</evidence>
<dbReference type="Pfam" id="PF00596">
    <property type="entry name" value="Aldolase_II"/>
    <property type="match status" value="1"/>
</dbReference>
<reference evidence="5" key="1">
    <citation type="journal article" date="2023" name="Mol. Phylogenet. Evol.">
        <title>Genome-scale phylogeny and comparative genomics of the fungal order Sordariales.</title>
        <authorList>
            <person name="Hensen N."/>
            <person name="Bonometti L."/>
            <person name="Westerberg I."/>
            <person name="Brannstrom I.O."/>
            <person name="Guillou S."/>
            <person name="Cros-Aarteil S."/>
            <person name="Calhoun S."/>
            <person name="Haridas S."/>
            <person name="Kuo A."/>
            <person name="Mondo S."/>
            <person name="Pangilinan J."/>
            <person name="Riley R."/>
            <person name="LaButti K."/>
            <person name="Andreopoulos B."/>
            <person name="Lipzen A."/>
            <person name="Chen C."/>
            <person name="Yan M."/>
            <person name="Daum C."/>
            <person name="Ng V."/>
            <person name="Clum A."/>
            <person name="Steindorff A."/>
            <person name="Ohm R.A."/>
            <person name="Martin F."/>
            <person name="Silar P."/>
            <person name="Natvig D.O."/>
            <person name="Lalanne C."/>
            <person name="Gautier V."/>
            <person name="Ament-Velasquez S.L."/>
            <person name="Kruys A."/>
            <person name="Hutchinson M.I."/>
            <person name="Powell A.J."/>
            <person name="Barry K."/>
            <person name="Miller A.N."/>
            <person name="Grigoriev I.V."/>
            <person name="Debuchy R."/>
            <person name="Gladieux P."/>
            <person name="Hiltunen Thoren M."/>
            <person name="Johannesson H."/>
        </authorList>
    </citation>
    <scope>NUCLEOTIDE SEQUENCE [LARGE SCALE GENOMIC DNA]</scope>
    <source>
        <strain evidence="5">CBS 340.73</strain>
    </source>
</reference>
<organism evidence="4 5">
    <name type="scientific">Diplogelasinospora grovesii</name>
    <dbReference type="NCBI Taxonomy" id="303347"/>
    <lineage>
        <taxon>Eukaryota</taxon>
        <taxon>Fungi</taxon>
        <taxon>Dikarya</taxon>
        <taxon>Ascomycota</taxon>
        <taxon>Pezizomycotina</taxon>
        <taxon>Sordariomycetes</taxon>
        <taxon>Sordariomycetidae</taxon>
        <taxon>Sordariales</taxon>
        <taxon>Diplogelasinosporaceae</taxon>
        <taxon>Diplogelasinospora</taxon>
    </lineage>
</organism>
<dbReference type="GO" id="GO:0016832">
    <property type="term" value="F:aldehyde-lyase activity"/>
    <property type="evidence" value="ECO:0007669"/>
    <property type="project" value="TreeGrafter"/>
</dbReference>
<dbReference type="PANTHER" id="PTHR22789">
    <property type="entry name" value="FUCULOSE PHOSPHATE ALDOLASE"/>
    <property type="match status" value="1"/>
</dbReference>
<accession>A0AAN6NDN4</accession>
<sequence length="269" mass="29642">MESDLLQNEYRKLITGNHILHYHGVLDAYGHLSIRNPLNPETFILSRQIAPALISSIDDLVEYYVETGEPLCDAVTDEKRHYSERYIHSAIYRQFAEVNAVVHSHSEAVLPYTICGVELRACYHMAGFLSAGGKVSVFDIANHARPGDGSDMLVRNTHLGSCLSSYFSTTDKVESSAVLMRGHGFTAVGDSVENAVLRAIYTQKNAAVQTATITLQAANTGIPARTGGIKYLSEKEAEAADKMTKWSAERPWALWVREIQAAGLYVNHA</sequence>
<dbReference type="InterPro" id="IPR036409">
    <property type="entry name" value="Aldolase_II/adducin_N_sf"/>
</dbReference>
<name>A0AAN6NDN4_9PEZI</name>
<proteinExistence type="predicted"/>
<evidence type="ECO:0000259" key="3">
    <source>
        <dbReference type="SMART" id="SM01007"/>
    </source>
</evidence>
<dbReference type="PANTHER" id="PTHR22789:SF0">
    <property type="entry name" value="3-OXO-TETRONATE 4-PHOSPHATE DECARBOXYLASE-RELATED"/>
    <property type="match status" value="1"/>
</dbReference>
<dbReference type="SMART" id="SM01007">
    <property type="entry name" value="Aldolase_II"/>
    <property type="match status" value="1"/>
</dbReference>
<protein>
    <submittedName>
        <fullName evidence="4">Class II aldolase and Adducin N-terminal domain-containing protein</fullName>
    </submittedName>
</protein>
<dbReference type="GO" id="GO:0019323">
    <property type="term" value="P:pentose catabolic process"/>
    <property type="evidence" value="ECO:0007669"/>
    <property type="project" value="TreeGrafter"/>
</dbReference>
<dbReference type="GO" id="GO:0005829">
    <property type="term" value="C:cytosol"/>
    <property type="evidence" value="ECO:0007669"/>
    <property type="project" value="TreeGrafter"/>
</dbReference>
<keyword evidence="1" id="KW-0479">Metal-binding</keyword>
<evidence type="ECO:0000313" key="5">
    <source>
        <dbReference type="Proteomes" id="UP001303473"/>
    </source>
</evidence>
<dbReference type="InterPro" id="IPR001303">
    <property type="entry name" value="Aldolase_II/adducin_N"/>
</dbReference>
<evidence type="ECO:0000256" key="2">
    <source>
        <dbReference type="ARBA" id="ARBA00023239"/>
    </source>
</evidence>
<dbReference type="Proteomes" id="UP001303473">
    <property type="component" value="Unassembled WGS sequence"/>
</dbReference>
<keyword evidence="5" id="KW-1185">Reference proteome</keyword>
<dbReference type="GO" id="GO:0046872">
    <property type="term" value="F:metal ion binding"/>
    <property type="evidence" value="ECO:0007669"/>
    <property type="project" value="UniProtKB-KW"/>
</dbReference>
<gene>
    <name evidence="4" type="ORF">QBC46DRAFT_378055</name>
</gene>
<dbReference type="AlphaFoldDB" id="A0AAN6NDN4"/>
<dbReference type="InterPro" id="IPR050197">
    <property type="entry name" value="Aldolase_class_II_sugar_metab"/>
</dbReference>